<evidence type="ECO:0000313" key="1">
    <source>
        <dbReference type="EMBL" id="CEK86402.1"/>
    </source>
</evidence>
<dbReference type="EMBL" id="HACG01039537">
    <property type="protein sequence ID" value="CEK86402.1"/>
    <property type="molecule type" value="Transcribed_RNA"/>
</dbReference>
<gene>
    <name evidence="1" type="primary">ORF153513</name>
    <name evidence="2" type="synonym">ORF153517</name>
</gene>
<accession>A0A0B7B0L1</accession>
<reference evidence="1" key="1">
    <citation type="submission" date="2014-12" db="EMBL/GenBank/DDBJ databases">
        <title>Insight into the proteome of Arion vulgaris.</title>
        <authorList>
            <person name="Aradska J."/>
            <person name="Bulat T."/>
            <person name="Smidak R."/>
            <person name="Sarate P."/>
            <person name="Gangsoo J."/>
            <person name="Sialana F."/>
            <person name="Bilban M."/>
            <person name="Lubec G."/>
        </authorList>
    </citation>
    <scope>NUCLEOTIDE SEQUENCE</scope>
    <source>
        <tissue evidence="1">Skin</tissue>
    </source>
</reference>
<sequence length="49" mass="5886">MFRRSIISDLQQEDGISQKCTHTHTNSFKIYLQVFKEKIFQLTNTSMKY</sequence>
<dbReference type="EMBL" id="HACG01039538">
    <property type="protein sequence ID" value="CEK86403.1"/>
    <property type="molecule type" value="Transcribed_RNA"/>
</dbReference>
<organism evidence="1">
    <name type="scientific">Arion vulgaris</name>
    <dbReference type="NCBI Taxonomy" id="1028688"/>
    <lineage>
        <taxon>Eukaryota</taxon>
        <taxon>Metazoa</taxon>
        <taxon>Spiralia</taxon>
        <taxon>Lophotrochozoa</taxon>
        <taxon>Mollusca</taxon>
        <taxon>Gastropoda</taxon>
        <taxon>Heterobranchia</taxon>
        <taxon>Euthyneura</taxon>
        <taxon>Panpulmonata</taxon>
        <taxon>Eupulmonata</taxon>
        <taxon>Stylommatophora</taxon>
        <taxon>Helicina</taxon>
        <taxon>Arionoidea</taxon>
        <taxon>Arionidae</taxon>
        <taxon>Arion</taxon>
    </lineage>
</organism>
<protein>
    <submittedName>
        <fullName evidence="1">Uncharacterized protein</fullName>
    </submittedName>
</protein>
<name>A0A0B7B0L1_9EUPU</name>
<proteinExistence type="predicted"/>
<dbReference type="AlphaFoldDB" id="A0A0B7B0L1"/>
<evidence type="ECO:0000313" key="2">
    <source>
        <dbReference type="EMBL" id="CEK86403.1"/>
    </source>
</evidence>